<proteinExistence type="predicted"/>
<sequence length="356" mass="41030">MLSIIVKSWNFTRDRYIYHKDPPHGIQHDLKLSLDEFYLFDPSINVDKISSRQKTASSVPIERACRSMRRKHGSQEDPAYYSVCLSLNEEINQTIDLPRVIREKSFYEKYWPSDCLSNFFKYRNKLFHAYQEGYKSHPYIPYGGLTEWLYIISGSITVTLIQPTTKNLCKYSALSDDDSLEPEADTVNELLLKEGNFLVIPAGWISIREANRTTFAFGGELLHDDNIIGQLDAFNNDLAGLTSSCDPSCLEKDAEIRYMYWFYAIHLLNRTNALKHSIDVSIECLKSHLEQWKNRSAKLIRSKEPYVKPTAFVPPGIKADIIVKDLQARQSQFKRRSFKGTKDPIDVPKSHLGVDD</sequence>
<dbReference type="EMBL" id="GGYP01000782">
    <property type="protein sequence ID" value="MDE45553.1"/>
    <property type="molecule type" value="Transcribed_RNA"/>
</dbReference>
<keyword evidence="1" id="KW-0808">Transferase</keyword>
<evidence type="ECO:0000313" key="1">
    <source>
        <dbReference type="EMBL" id="MDE45553.1"/>
    </source>
</evidence>
<gene>
    <name evidence="1" type="primary">phf8</name>
    <name evidence="1" type="ORF">g.20158</name>
</gene>
<dbReference type="InterPro" id="IPR011051">
    <property type="entry name" value="RmlC_Cupin_sf"/>
</dbReference>
<dbReference type="AlphaFoldDB" id="A0A6G1S6I4"/>
<name>A0A6G1S6I4_9ACAR</name>
<reference evidence="1" key="1">
    <citation type="submission" date="2018-10" db="EMBL/GenBank/DDBJ databases">
        <title>Transcriptome assembly of Aceria tosichella (Wheat curl mite) Type 2.</title>
        <authorList>
            <person name="Scully E.D."/>
            <person name="Geib S.M."/>
            <person name="Palmer N.A."/>
            <person name="Gupta A.K."/>
            <person name="Sarath G."/>
            <person name="Tatineni S."/>
        </authorList>
    </citation>
    <scope>NUCLEOTIDE SEQUENCE</scope>
    <source>
        <strain evidence="1">LincolnNE</strain>
    </source>
</reference>
<organism evidence="1">
    <name type="scientific">Aceria tosichella</name>
    <name type="common">wheat curl mite</name>
    <dbReference type="NCBI Taxonomy" id="561515"/>
    <lineage>
        <taxon>Eukaryota</taxon>
        <taxon>Metazoa</taxon>
        <taxon>Ecdysozoa</taxon>
        <taxon>Arthropoda</taxon>
        <taxon>Chelicerata</taxon>
        <taxon>Arachnida</taxon>
        <taxon>Acari</taxon>
        <taxon>Acariformes</taxon>
        <taxon>Trombidiformes</taxon>
        <taxon>Prostigmata</taxon>
        <taxon>Eupodina</taxon>
        <taxon>Eriophyoidea</taxon>
        <taxon>Eriophyidae</taxon>
        <taxon>Eriophyinae</taxon>
        <taxon>Aceriini</taxon>
        <taxon>Aceria</taxon>
    </lineage>
</organism>
<dbReference type="GO" id="GO:0032259">
    <property type="term" value="P:methylation"/>
    <property type="evidence" value="ECO:0007669"/>
    <property type="project" value="UniProtKB-KW"/>
</dbReference>
<protein>
    <submittedName>
        <fullName evidence="1">Histone lysine demethylase PHF8</fullName>
    </submittedName>
</protein>
<dbReference type="GO" id="GO:0008168">
    <property type="term" value="F:methyltransferase activity"/>
    <property type="evidence" value="ECO:0007669"/>
    <property type="project" value="UniProtKB-KW"/>
</dbReference>
<keyword evidence="1" id="KW-0489">Methyltransferase</keyword>
<dbReference type="Gene3D" id="2.60.120.650">
    <property type="entry name" value="Cupin"/>
    <property type="match status" value="1"/>
</dbReference>
<accession>A0A6G1S6I4</accession>
<dbReference type="SUPFAM" id="SSF51182">
    <property type="entry name" value="RmlC-like cupins"/>
    <property type="match status" value="1"/>
</dbReference>